<evidence type="ECO:0000313" key="2">
    <source>
        <dbReference type="Proteomes" id="UP001163603"/>
    </source>
</evidence>
<reference evidence="2" key="1">
    <citation type="journal article" date="2023" name="G3 (Bethesda)">
        <title>Genome assembly and association tests identify interacting loci associated with vigor, precocity, and sex in interspecific pistachio rootstocks.</title>
        <authorList>
            <person name="Palmer W."/>
            <person name="Jacygrad E."/>
            <person name="Sagayaradj S."/>
            <person name="Cavanaugh K."/>
            <person name="Han R."/>
            <person name="Bertier L."/>
            <person name="Beede B."/>
            <person name="Kafkas S."/>
            <person name="Golino D."/>
            <person name="Preece J."/>
            <person name="Michelmore R."/>
        </authorList>
    </citation>
    <scope>NUCLEOTIDE SEQUENCE [LARGE SCALE GENOMIC DNA]</scope>
</reference>
<gene>
    <name evidence="1" type="ORF">Pint_36418</name>
</gene>
<sequence length="54" mass="5934">MAVVFSDLNSASGLKKLDEYLLTRSYITGYQASKDDITLYAALSKAPSSEYHTV</sequence>
<dbReference type="EMBL" id="CM047744">
    <property type="protein sequence ID" value="KAJ0028423.1"/>
    <property type="molecule type" value="Genomic_DNA"/>
</dbReference>
<keyword evidence="2" id="KW-1185">Reference proteome</keyword>
<name>A0ACC0Y2T1_9ROSI</name>
<comment type="caution">
    <text evidence="1">The sequence shown here is derived from an EMBL/GenBank/DDBJ whole genome shotgun (WGS) entry which is preliminary data.</text>
</comment>
<protein>
    <submittedName>
        <fullName evidence="1">Uncharacterized protein</fullName>
    </submittedName>
</protein>
<proteinExistence type="predicted"/>
<evidence type="ECO:0000313" key="1">
    <source>
        <dbReference type="EMBL" id="KAJ0028423.1"/>
    </source>
</evidence>
<dbReference type="Proteomes" id="UP001163603">
    <property type="component" value="Chromosome 9"/>
</dbReference>
<accession>A0ACC0Y2T1</accession>
<organism evidence="1 2">
    <name type="scientific">Pistacia integerrima</name>
    <dbReference type="NCBI Taxonomy" id="434235"/>
    <lineage>
        <taxon>Eukaryota</taxon>
        <taxon>Viridiplantae</taxon>
        <taxon>Streptophyta</taxon>
        <taxon>Embryophyta</taxon>
        <taxon>Tracheophyta</taxon>
        <taxon>Spermatophyta</taxon>
        <taxon>Magnoliopsida</taxon>
        <taxon>eudicotyledons</taxon>
        <taxon>Gunneridae</taxon>
        <taxon>Pentapetalae</taxon>
        <taxon>rosids</taxon>
        <taxon>malvids</taxon>
        <taxon>Sapindales</taxon>
        <taxon>Anacardiaceae</taxon>
        <taxon>Pistacia</taxon>
    </lineage>
</organism>